<dbReference type="RefSeq" id="WP_113956373.1">
    <property type="nucleotide sequence ID" value="NZ_QNRR01000001.1"/>
</dbReference>
<dbReference type="InterPro" id="IPR009056">
    <property type="entry name" value="Cyt_c-like_dom"/>
</dbReference>
<accession>A0A366HTM5</accession>
<dbReference type="GO" id="GO:0020037">
    <property type="term" value="F:heme binding"/>
    <property type="evidence" value="ECO:0007669"/>
    <property type="project" value="InterPro"/>
</dbReference>
<dbReference type="Pfam" id="PF13517">
    <property type="entry name" value="FG-GAP_3"/>
    <property type="match status" value="2"/>
</dbReference>
<evidence type="ECO:0000256" key="2">
    <source>
        <dbReference type="ARBA" id="ARBA00022723"/>
    </source>
</evidence>
<dbReference type="PANTHER" id="PTHR33546">
    <property type="entry name" value="LARGE, MULTIFUNCTIONAL SECRETED PROTEIN-RELATED"/>
    <property type="match status" value="1"/>
</dbReference>
<evidence type="ECO:0000259" key="7">
    <source>
        <dbReference type="PROSITE" id="PS51007"/>
    </source>
</evidence>
<dbReference type="Gene3D" id="1.10.760.10">
    <property type="entry name" value="Cytochrome c-like domain"/>
    <property type="match status" value="1"/>
</dbReference>
<keyword evidence="2 5" id="KW-0479">Metal-binding</keyword>
<evidence type="ECO:0000313" key="8">
    <source>
        <dbReference type="EMBL" id="RBP47437.1"/>
    </source>
</evidence>
<dbReference type="GO" id="GO:0009055">
    <property type="term" value="F:electron transfer activity"/>
    <property type="evidence" value="ECO:0007669"/>
    <property type="project" value="InterPro"/>
</dbReference>
<dbReference type="PANTHER" id="PTHR33546:SF1">
    <property type="entry name" value="LARGE, MULTIFUNCTIONAL SECRETED PROTEIN"/>
    <property type="match status" value="1"/>
</dbReference>
<dbReference type="OrthoDB" id="175027at2"/>
<dbReference type="NCBIfam" id="TIGR02603">
    <property type="entry name" value="CxxCH_TIGR02603"/>
    <property type="match status" value="1"/>
</dbReference>
<feature type="domain" description="Cytochrome c" evidence="7">
    <location>
        <begin position="1268"/>
        <end position="1401"/>
    </location>
</feature>
<comment type="caution">
    <text evidence="8">The sequence shown here is derived from an EMBL/GenBank/DDBJ whole genome shotgun (WGS) entry which is preliminary data.</text>
</comment>
<keyword evidence="1 5" id="KW-0349">Heme</keyword>
<dbReference type="NCBIfam" id="TIGR02604">
    <property type="entry name" value="Piru_Ver_Nterm"/>
    <property type="match status" value="1"/>
</dbReference>
<dbReference type="SUPFAM" id="SSF69318">
    <property type="entry name" value="Integrin alpha N-terminal domain"/>
    <property type="match status" value="1"/>
</dbReference>
<gene>
    <name evidence="8" type="ORF">DES53_101234</name>
</gene>
<dbReference type="InterPro" id="IPR011042">
    <property type="entry name" value="6-blade_b-propeller_TolB-like"/>
</dbReference>
<name>A0A366HTM5_9BACT</name>
<dbReference type="GO" id="GO:0046872">
    <property type="term" value="F:metal ion binding"/>
    <property type="evidence" value="ECO:0007669"/>
    <property type="project" value="UniProtKB-KW"/>
</dbReference>
<dbReference type="Gene3D" id="2.130.10.130">
    <property type="entry name" value="Integrin alpha, N-terminal"/>
    <property type="match status" value="2"/>
</dbReference>
<dbReference type="Gene3D" id="2.120.10.30">
    <property type="entry name" value="TolB, C-terminal domain"/>
    <property type="match status" value="1"/>
</dbReference>
<dbReference type="InterPro" id="IPR013428">
    <property type="entry name" value="Membrane-bound_put_N"/>
</dbReference>
<evidence type="ECO:0000256" key="6">
    <source>
        <dbReference type="SAM" id="SignalP"/>
    </source>
</evidence>
<dbReference type="PROSITE" id="PS51007">
    <property type="entry name" value="CYTC"/>
    <property type="match status" value="1"/>
</dbReference>
<evidence type="ECO:0000256" key="1">
    <source>
        <dbReference type="ARBA" id="ARBA00022617"/>
    </source>
</evidence>
<sequence length="1561" mass="170389">MHSSRLTLPLMMAALASLAPVPTASAESLIRWEKRVLETRFFSEGAAFGDLNNDGKNDIVYGPYYWLGPDFKTPVSFYKQDEFNINGYSNNFFSYVHDVDGDGFKDVLVLGFPGKDARWYRNPGKTPSAEWQAFQVADIVDNESPEFTDVTGDGKPEVVCSREGRFGYYSADGGDVTKTWQWHPLTEDVKVGKFTHGMGIGDVNGDGRLDFLEAKRWWEAPASGNAWKQHTFNLTGGGGAQMFAYDFNGDGRNDIITSLNAHQYGVAWFENKGGQDGAAWEKRLIVGSQPWENEYGVRFSQPHALALQDVDGDGLKDLITGKRYWAHNGHDPNERDPRVLYWFQTKRGKDGKVEFIPHMIDGDTGVGTQLTTGDIDGDGLLDVVVGNKYGCRVLLQRREQVSAERFAQFQPRKFYGPESMPSSKYAGGLSPQEAVKAMTLPAGFKAELVTAEPDLVQPIAMCWDERGRLWVVEGNTYPQRAPEGEGKDRILIFADEDGNGSFETRKVFLENLNLVSGIEVGFGGVWVGAAPNFLFIPDKDRDDKPDGPAQVLLDGWGYQDTHETLNSFIWGPDGWLYGCHGVFTHSRVGKPGTPDEQRTPLNCAVWRYHPVKHEFEVFAHGTSNPWGLDYNDQGEFFVTACVIQHLYHIVPGGRYHRQAGQHFNPHTYEDIKTMADHVHYAGSVGENAHWGPRAGQVNLPVSNDTDHAGGGHAHCGLAIYNGDNFPVEYRGELLFSNLHGHRLVQDHADPIASSYVGQHRADFMRSNDHSFISVTQKVGPDGALYISDWSDKQTCHHRDVKAWDRSNGRIYRIVYDTHKPWKGDLAKLGDAELAKMAVESTNGWFERMARRVLMERAASGKLEKDASGNPVAPMKLMEWYVMNSAPNKESVPNGRLKSQWALQVIGAAEQDVVGTPPADTDESVNVFAIRTLQGKGLSAESIGHLNTAAKATKSPVVRRELASLLQRLPIAQREGIAMALISRKEDAADPMIPLLVWYGIEPLVAEDPAKGIALANVSQMDKVTGFIYRRLSGDPAGREALLSAVVSMKDAAQQKKTLTMLVDAARTAGKLSTPQNWSTTSASLRSVDATAVDELSALFGDAAAIKAFREELANASASPQKREAALRVLLQVRDVASAKPCQEIIAGAASPLRRKAIQALAGLPDVGNAPALVVVYASLSNEEKSDAISVLASTKEGAVALLKAVEGKTVSRDALTPFLIRQLQTLKDKNVDALVAQVWGTVNQSKADLPQRVAKFKAMLSADKLKGADLVNGKLVYTSTCGTCHKLLGEGASVGPDLTGSNRGSLDYLLENVLDPNAIIGKAYQLNLFSMKDGRVLSGIVKEETDDAYRVVMPGGVEFTLTKAEVATREISKFSTMPEGQFEALPADMVINLVAYLQSNVSKPATPAAAGGNARWVEGAIEGESLRVLSTSGGSARPQAMGGFGPQWSGGQHLWWTGAKAGDTLTVSLPAEKAGKYALKLALTKARDYGMIEATLNETPVSAAKLDLYNTPNVIHTGELDWGTYDLPAGENKLTIKITGANAAAVQKFMVGIDYVKLEKR</sequence>
<dbReference type="EMBL" id="QNRR01000001">
    <property type="protein sequence ID" value="RBP47437.1"/>
    <property type="molecule type" value="Genomic_DNA"/>
</dbReference>
<keyword evidence="9" id="KW-1185">Reference proteome</keyword>
<feature type="signal peptide" evidence="6">
    <location>
        <begin position="1"/>
        <end position="26"/>
    </location>
</feature>
<evidence type="ECO:0000256" key="4">
    <source>
        <dbReference type="ARBA" id="ARBA00023004"/>
    </source>
</evidence>
<dbReference type="InterPro" id="IPR013517">
    <property type="entry name" value="FG-GAP"/>
</dbReference>
<proteinExistence type="predicted"/>
<feature type="chain" id="PRO_5016851810" evidence="6">
    <location>
        <begin position="27"/>
        <end position="1561"/>
    </location>
</feature>
<dbReference type="CDD" id="cd02795">
    <property type="entry name" value="CBM6-CBM35-CBM36_like"/>
    <property type="match status" value="1"/>
</dbReference>
<dbReference type="Pfam" id="PF23500">
    <property type="entry name" value="DUF7133"/>
    <property type="match status" value="1"/>
</dbReference>
<dbReference type="InterPro" id="IPR055557">
    <property type="entry name" value="DUF7133"/>
</dbReference>
<evidence type="ECO:0000313" key="9">
    <source>
        <dbReference type="Proteomes" id="UP000253426"/>
    </source>
</evidence>
<dbReference type="SUPFAM" id="SSF50952">
    <property type="entry name" value="Soluble quinoprotein glucose dehydrogenase"/>
    <property type="match status" value="1"/>
</dbReference>
<keyword evidence="3 6" id="KW-0732">Signal</keyword>
<dbReference type="InterPro" id="IPR013427">
    <property type="entry name" value="Haem-bd_dom_put"/>
</dbReference>
<reference evidence="8 9" key="1">
    <citation type="submission" date="2018-06" db="EMBL/GenBank/DDBJ databases">
        <title>Genomic Encyclopedia of Type Strains, Phase IV (KMG-IV): sequencing the most valuable type-strain genomes for metagenomic binning, comparative biology and taxonomic classification.</title>
        <authorList>
            <person name="Goeker M."/>
        </authorList>
    </citation>
    <scope>NUCLEOTIDE SEQUENCE [LARGE SCALE GENOMIC DNA]</scope>
    <source>
        <strain evidence="8 9">DSM 25532</strain>
    </source>
</reference>
<dbReference type="InterPro" id="IPR028994">
    <property type="entry name" value="Integrin_alpha_N"/>
</dbReference>
<dbReference type="SUPFAM" id="SSF46626">
    <property type="entry name" value="Cytochrome c"/>
    <property type="match status" value="1"/>
</dbReference>
<protein>
    <submittedName>
        <fullName evidence="8">Putative membrane-bound dehydrogenase-like protein</fullName>
    </submittedName>
</protein>
<organism evidence="8 9">
    <name type="scientific">Roseimicrobium gellanilyticum</name>
    <dbReference type="NCBI Taxonomy" id="748857"/>
    <lineage>
        <taxon>Bacteria</taxon>
        <taxon>Pseudomonadati</taxon>
        <taxon>Verrucomicrobiota</taxon>
        <taxon>Verrucomicrobiia</taxon>
        <taxon>Verrucomicrobiales</taxon>
        <taxon>Verrucomicrobiaceae</taxon>
        <taxon>Roseimicrobium</taxon>
    </lineage>
</organism>
<dbReference type="Proteomes" id="UP000253426">
    <property type="component" value="Unassembled WGS sequence"/>
</dbReference>
<dbReference type="InterPro" id="IPR036909">
    <property type="entry name" value="Cyt_c-like_dom_sf"/>
</dbReference>
<dbReference type="Gene3D" id="2.60.120.260">
    <property type="entry name" value="Galactose-binding domain-like"/>
    <property type="match status" value="1"/>
</dbReference>
<dbReference type="InterPro" id="IPR011041">
    <property type="entry name" value="Quinoprot_gluc/sorb_DH_b-prop"/>
</dbReference>
<evidence type="ECO:0000256" key="3">
    <source>
        <dbReference type="ARBA" id="ARBA00022729"/>
    </source>
</evidence>
<keyword evidence="4 5" id="KW-0408">Iron</keyword>
<evidence type="ECO:0000256" key="5">
    <source>
        <dbReference type="PROSITE-ProRule" id="PRU00433"/>
    </source>
</evidence>